<organism evidence="1 2">
    <name type="scientific">Bradyrhizobium retamae</name>
    <dbReference type="NCBI Taxonomy" id="1300035"/>
    <lineage>
        <taxon>Bacteria</taxon>
        <taxon>Pseudomonadati</taxon>
        <taxon>Pseudomonadota</taxon>
        <taxon>Alphaproteobacteria</taxon>
        <taxon>Hyphomicrobiales</taxon>
        <taxon>Nitrobacteraceae</taxon>
        <taxon>Bradyrhizobium</taxon>
    </lineage>
</organism>
<keyword evidence="2" id="KW-1185">Reference proteome</keyword>
<gene>
    <name evidence="1" type="ORF">CQ13_07540</name>
</gene>
<accession>A0A0R3MP06</accession>
<reference evidence="1 2" key="1">
    <citation type="submission" date="2014-03" db="EMBL/GenBank/DDBJ databases">
        <title>Bradyrhizobium valentinum sp. nov., isolated from effective nodules of Lupinus mariae-josephae, a lupine endemic of basic-lime soils in Eastern Spain.</title>
        <authorList>
            <person name="Duran D."/>
            <person name="Rey L."/>
            <person name="Navarro A."/>
            <person name="Busquets A."/>
            <person name="Imperial J."/>
            <person name="Ruiz-Argueso T."/>
        </authorList>
    </citation>
    <scope>NUCLEOTIDE SEQUENCE [LARGE SCALE GENOMIC DNA]</scope>
    <source>
        <strain evidence="1 2">Ro19</strain>
    </source>
</reference>
<dbReference type="RefSeq" id="WP_057845772.1">
    <property type="nucleotide sequence ID" value="NZ_LLYA01000170.1"/>
</dbReference>
<evidence type="ECO:0000313" key="1">
    <source>
        <dbReference type="EMBL" id="KRR21879.1"/>
    </source>
</evidence>
<proteinExistence type="predicted"/>
<dbReference type="OrthoDB" id="8266084at2"/>
<name>A0A0R3MP06_9BRAD</name>
<protein>
    <submittedName>
        <fullName evidence="1">Uncharacterized protein</fullName>
    </submittedName>
</protein>
<comment type="caution">
    <text evidence="1">The sequence shown here is derived from an EMBL/GenBank/DDBJ whole genome shotgun (WGS) entry which is preliminary data.</text>
</comment>
<dbReference type="AlphaFoldDB" id="A0A0R3MP06"/>
<dbReference type="EMBL" id="LLYA01000170">
    <property type="protein sequence ID" value="KRR21879.1"/>
    <property type="molecule type" value="Genomic_DNA"/>
</dbReference>
<evidence type="ECO:0000313" key="2">
    <source>
        <dbReference type="Proteomes" id="UP000052023"/>
    </source>
</evidence>
<sequence>MNANSVTGGAVERRTMDYFDRLPPSARAAVANARFDWVLMPWLRPWEAGEIGPIGLTAQIEHVDRERAAKERLRIWGPDYPVLCGELQTIQPRTKKRKNRR</sequence>
<dbReference type="Proteomes" id="UP000052023">
    <property type="component" value="Unassembled WGS sequence"/>
</dbReference>